<name>A0AA49GIT0_9BACT</name>
<dbReference type="SUPFAM" id="SSF55144">
    <property type="entry name" value="LigT-like"/>
    <property type="match status" value="1"/>
</dbReference>
<organism evidence="1 2">
    <name type="scientific">Marivirga arenosa</name>
    <dbReference type="NCBI Taxonomy" id="3059076"/>
    <lineage>
        <taxon>Bacteria</taxon>
        <taxon>Pseudomonadati</taxon>
        <taxon>Bacteroidota</taxon>
        <taxon>Cytophagia</taxon>
        <taxon>Cytophagales</taxon>
        <taxon>Marivirgaceae</taxon>
        <taxon>Marivirga</taxon>
    </lineage>
</organism>
<dbReference type="InterPro" id="IPR009097">
    <property type="entry name" value="Cyclic_Pdiesterase"/>
</dbReference>
<dbReference type="RefSeq" id="WP_308358310.1">
    <property type="nucleotide sequence ID" value="NZ_CP129970.2"/>
</dbReference>
<sequence>MEKQLYFIGICPPHPLEQDIHRIKEEFYQKYGIKGAFRSKAHITLQMPFHLADKKVSPLIKGLEDTLYFQKNFLVEIRNFNVFEPRVIYMDVVRNKKLEALQQMIEKYMKQYQVFNGTHKNRGFNPHITVAFRDLKKPTFYKIWNEVKGRKFQESFEADSITVFKHNGNDWDNYKELKFGNAE</sequence>
<evidence type="ECO:0000313" key="2">
    <source>
        <dbReference type="Proteomes" id="UP001244443"/>
    </source>
</evidence>
<evidence type="ECO:0000313" key="1">
    <source>
        <dbReference type="EMBL" id="WKK86142.2"/>
    </source>
</evidence>
<proteinExistence type="predicted"/>
<keyword evidence="1" id="KW-0436">Ligase</keyword>
<dbReference type="Proteomes" id="UP001244443">
    <property type="component" value="Chromosome"/>
</dbReference>
<dbReference type="PANTHER" id="PTHR40037">
    <property type="entry name" value="PHOSPHOESTERASE YJCG-RELATED"/>
    <property type="match status" value="1"/>
</dbReference>
<dbReference type="EMBL" id="CP129970">
    <property type="protein sequence ID" value="WKK86142.2"/>
    <property type="molecule type" value="Genomic_DNA"/>
</dbReference>
<dbReference type="InterPro" id="IPR050580">
    <property type="entry name" value="2H_phosphoesterase_YjcG-like"/>
</dbReference>
<dbReference type="Pfam" id="PF13563">
    <property type="entry name" value="2_5_RNA_ligase2"/>
    <property type="match status" value="1"/>
</dbReference>
<dbReference type="AlphaFoldDB" id="A0AA49GIT0"/>
<reference evidence="1" key="1">
    <citation type="submission" date="2023-08" db="EMBL/GenBank/DDBJ databases">
        <title>Comparative genomics and taxonomic characterization of three novel marine species of genus Marivirga.</title>
        <authorList>
            <person name="Muhammad N."/>
            <person name="Kim S.-G."/>
        </authorList>
    </citation>
    <scope>NUCLEOTIDE SEQUENCE [LARGE SCALE GENOMIC DNA]</scope>
    <source>
        <strain evidence="1">ABR2-2</strain>
    </source>
</reference>
<dbReference type="GO" id="GO:0016874">
    <property type="term" value="F:ligase activity"/>
    <property type="evidence" value="ECO:0007669"/>
    <property type="project" value="UniProtKB-KW"/>
</dbReference>
<dbReference type="Gene3D" id="3.90.1140.10">
    <property type="entry name" value="Cyclic phosphodiesterase"/>
    <property type="match status" value="1"/>
</dbReference>
<protein>
    <submittedName>
        <fullName evidence="1">2'-5' RNA ligase family protein</fullName>
    </submittedName>
</protein>
<accession>A0AA49GIT0</accession>
<dbReference type="PANTHER" id="PTHR40037:SF1">
    <property type="entry name" value="PHOSPHOESTERASE SAOUHSC_00951-RELATED"/>
    <property type="match status" value="1"/>
</dbReference>
<gene>
    <name evidence="1" type="ORF">QYS48_03855</name>
</gene>
<keyword evidence="2" id="KW-1185">Reference proteome</keyword>